<dbReference type="RefSeq" id="WP_015423138.1">
    <property type="nucleotide sequence ID" value="NC_020419.1"/>
</dbReference>
<organism evidence="8 9">
    <name type="scientific">Endomicrobium trichonymphae</name>
    <dbReference type="NCBI Taxonomy" id="1408204"/>
    <lineage>
        <taxon>Bacteria</taxon>
        <taxon>Pseudomonadati</taxon>
        <taxon>Elusimicrobiota</taxon>
        <taxon>Endomicrobiia</taxon>
        <taxon>Endomicrobiales</taxon>
        <taxon>Endomicrobiaceae</taxon>
        <taxon>Candidatus Endomicrobiellum</taxon>
    </lineage>
</organism>
<keyword evidence="3 8" id="KW-0489">Methyltransferase</keyword>
<dbReference type="AlphaFoldDB" id="B1GZC7"/>
<evidence type="ECO:0000256" key="2">
    <source>
        <dbReference type="ARBA" id="ARBA00011900"/>
    </source>
</evidence>
<dbReference type="EMBL" id="AP009510">
    <property type="protein sequence ID" value="BAG13609.1"/>
    <property type="molecule type" value="Genomic_DNA"/>
</dbReference>
<dbReference type="GO" id="GO:0003677">
    <property type="term" value="F:DNA binding"/>
    <property type="evidence" value="ECO:0007669"/>
    <property type="project" value="InterPro"/>
</dbReference>
<keyword evidence="5" id="KW-0949">S-adenosyl-L-methionine</keyword>
<dbReference type="KEGG" id="rsd:TGRD_123"/>
<evidence type="ECO:0000256" key="5">
    <source>
        <dbReference type="ARBA" id="ARBA00022691"/>
    </source>
</evidence>
<proteinExistence type="inferred from homology"/>
<evidence type="ECO:0000313" key="9">
    <source>
        <dbReference type="Proteomes" id="UP000001691"/>
    </source>
</evidence>
<dbReference type="EC" id="2.1.1.72" evidence="2"/>
<keyword evidence="9" id="KW-1185">Reference proteome</keyword>
<dbReference type="REBASE" id="17963">
    <property type="entry name" value="M.UtbRsORF126P"/>
</dbReference>
<dbReference type="GO" id="GO:0009007">
    <property type="term" value="F:site-specific DNA-methyltransferase (adenine-specific) activity"/>
    <property type="evidence" value="ECO:0007669"/>
    <property type="project" value="UniProtKB-EC"/>
</dbReference>
<dbReference type="HOGENOM" id="CLU_013151_1_0_0"/>
<name>B1GZC7_ENDTX</name>
<dbReference type="Pfam" id="PF01555">
    <property type="entry name" value="N6_N4_Mtase"/>
    <property type="match status" value="1"/>
</dbReference>
<evidence type="ECO:0000256" key="1">
    <source>
        <dbReference type="ARBA" id="ARBA00006594"/>
    </source>
</evidence>
<comment type="similarity">
    <text evidence="1">Belongs to the N(4)/N(6)-methyltransferase family.</text>
</comment>
<sequence length="866" mass="101745">MQNINEAKFYQALENIFTGAKIEGDGGYINLLKIKSSYYKLILERFKKDVSAESGIIKDSFKEEFFDKLYSFFEKYFSESGSVYFVKTANWQRVYEQVYTDNKDVILFWKTHMLYYVKSDILFKDISAEISDEQNGWAYNFHFDVGTLKNKQNNEKKNLFFDFSKKEISEKDGKKTYYFNVNYSEGGKKTKTSEISGKLKIKEGILEKAFAVFKKQSEVDFFINKNADAFLNEQLDLYLHQILLNTENKFDQERLDQLKTIKVFAEKIISFIAQFENELVRIWNKPKFVLNSNYVITLDKLTDEIINKLSKHSNLKEQIKEWQELGMVDNNFSFSERSEAHKYLSIDTKRFKDLELDILALFDNLDEALDGRLIHSENYQALNTLQERYKEKIQCIYIDPPYNTNSSPIIYINNYKDSSWLTIIHNRMELSRKLLKDNGINITAIDDIELRYLTVLQDNVFGKNNYITTIITKCNPQGRVADKISKTTEFHILHSKNLATIGKLFIKKNDEKKPFPLKRGGTNSKRVERPNRYYPILVKDNKIYMITDEEYSKIYNREKQLFNDNFVESLKNKYESQGFSFILPINQRDEKVVWQRKFERVKEEKETYIVKNNIIYTSSSDVEIPKTLWQDAKFSNPQYGSSYLKDILGHNKFETPKSINTIKQFLSMFESTGIYLDYFGGSGTTAEAIISANKEDDGDRKYIIIELGAHIDTIIIPRIKKIIFSDCWKNGISQNGKGVSQFFKYYSLEQYENTLRNMKYSENIPSTLWDTKNPFETYIFKADQKFADVLSIESEILEVDFNKLYKDIDFAETISNLKGLPIKRITKTGVLLDGENKEMKTNYKDMANSEKIEFIRLLKPLLWWGE</sequence>
<feature type="domain" description="DNA methylase N-4/N-6" evidence="7">
    <location>
        <begin position="393"/>
        <end position="710"/>
    </location>
</feature>
<protein>
    <recommendedName>
        <fullName evidence="2">site-specific DNA-methyltransferase (adenine-specific)</fullName>
        <ecNumber evidence="2">2.1.1.72</ecNumber>
    </recommendedName>
</protein>
<dbReference type="GO" id="GO:0008170">
    <property type="term" value="F:N-methyltransferase activity"/>
    <property type="evidence" value="ECO:0007669"/>
    <property type="project" value="InterPro"/>
</dbReference>
<dbReference type="PATRIC" id="fig|471821.5.peg.176"/>
<dbReference type="PROSITE" id="PS00092">
    <property type="entry name" value="N6_MTASE"/>
    <property type="match status" value="1"/>
</dbReference>
<reference evidence="9" key="1">
    <citation type="journal article" date="2008" name="Proc. Natl. Acad. Sci. U.S.A.">
        <title>Complete genome of the uncultured termite group 1 bacteria in a single host protist cell.</title>
        <authorList>
            <person name="Hongoh Y."/>
            <person name="Sharma V.K."/>
            <person name="Prakash T."/>
            <person name="Noda S."/>
            <person name="Taylor T.D."/>
            <person name="Kudo T."/>
            <person name="Sakaki Y."/>
            <person name="Toyoda A."/>
            <person name="Hattori M."/>
            <person name="Ohkuma M."/>
        </authorList>
    </citation>
    <scope>NUCLEOTIDE SEQUENCE [LARGE SCALE GENOMIC DNA]</scope>
    <source>
        <strain evidence="9">Rs-D17 genomovar Ri2008</strain>
    </source>
</reference>
<evidence type="ECO:0000256" key="6">
    <source>
        <dbReference type="ARBA" id="ARBA00047942"/>
    </source>
</evidence>
<evidence type="ECO:0000256" key="4">
    <source>
        <dbReference type="ARBA" id="ARBA00022679"/>
    </source>
</evidence>
<keyword evidence="4" id="KW-0808">Transferase</keyword>
<comment type="catalytic activity">
    <reaction evidence="6">
        <text>a 2'-deoxyadenosine in DNA + S-adenosyl-L-methionine = an N(6)-methyl-2'-deoxyadenosine in DNA + S-adenosyl-L-homocysteine + H(+)</text>
        <dbReference type="Rhea" id="RHEA:15197"/>
        <dbReference type="Rhea" id="RHEA-COMP:12418"/>
        <dbReference type="Rhea" id="RHEA-COMP:12419"/>
        <dbReference type="ChEBI" id="CHEBI:15378"/>
        <dbReference type="ChEBI" id="CHEBI:57856"/>
        <dbReference type="ChEBI" id="CHEBI:59789"/>
        <dbReference type="ChEBI" id="CHEBI:90615"/>
        <dbReference type="ChEBI" id="CHEBI:90616"/>
        <dbReference type="EC" id="2.1.1.72"/>
    </reaction>
</comment>
<dbReference type="PRINTS" id="PR00506">
    <property type="entry name" value="D21N6MTFRASE"/>
</dbReference>
<evidence type="ECO:0000313" key="8">
    <source>
        <dbReference type="EMBL" id="BAG13609.1"/>
    </source>
</evidence>
<dbReference type="SUPFAM" id="SSF53335">
    <property type="entry name" value="S-adenosyl-L-methionine-dependent methyltransferases"/>
    <property type="match status" value="1"/>
</dbReference>
<gene>
    <name evidence="8" type="ordered locus">TGRD_123</name>
</gene>
<evidence type="ECO:0000256" key="3">
    <source>
        <dbReference type="ARBA" id="ARBA00022603"/>
    </source>
</evidence>
<dbReference type="GO" id="GO:0032259">
    <property type="term" value="P:methylation"/>
    <property type="evidence" value="ECO:0007669"/>
    <property type="project" value="UniProtKB-KW"/>
</dbReference>
<dbReference type="InterPro" id="IPR029063">
    <property type="entry name" value="SAM-dependent_MTases_sf"/>
</dbReference>
<dbReference type="Gene3D" id="3.40.50.150">
    <property type="entry name" value="Vaccinia Virus protein VP39"/>
    <property type="match status" value="1"/>
</dbReference>
<accession>B1GZC7</accession>
<evidence type="ECO:0000259" key="7">
    <source>
        <dbReference type="Pfam" id="PF01555"/>
    </source>
</evidence>
<dbReference type="InterPro" id="IPR002052">
    <property type="entry name" value="DNA_methylase_N6_adenine_CS"/>
</dbReference>
<dbReference type="Proteomes" id="UP000001691">
    <property type="component" value="Chromosome"/>
</dbReference>
<dbReference type="InterPro" id="IPR002941">
    <property type="entry name" value="DNA_methylase_N4/N6"/>
</dbReference>
<dbReference type="InterPro" id="IPR002295">
    <property type="entry name" value="N4/N6-MTase_EcoPI_Mod-like"/>
</dbReference>